<dbReference type="SUPFAM" id="SSF50630">
    <property type="entry name" value="Acid proteases"/>
    <property type="match status" value="1"/>
</dbReference>
<sequence>MHSFITLSFFSSLCSLSVLALRIPFDVHVQTPASNPTAHFPRQSSSNSIVPVGNTQNSFYYTNITLGGQNISVMLDTGSSDLWVTGSVSGATDTGNSLKLSYAVGTAAGDVYTAPFEFAGKSVSDQAFLLVTNVSSFSTNIHAEGYDGLIGLGPNSGSSIYKKLSGNSGNNAINRIFEQSSSNDYITMMLSRKGDPGSNMTGQFTIGEIVPGFENIIKMPQLSIEKVYKVTNVDQHWQIVTDKNIGIIGPDGQPIRYSSIAPKAPDGTIVGVLDSGFTLPQVPRTVSDAIYGRVQGAEWSASNGAWLVPCGQLINVTFNFGGVSYPIHPLDVSSSDFGVIFSNGNPACLGTFQPVTSAFSLLGEYDMILGMAFLRNTYTLINYGNFINGGSNSNNPYVQLLPLTNIESAVDDFIQVRLNGQNTINSSQYTLLPASQQQHSPESAKEKKQAYEELVLSHWPYILAGSIAFLILLISYCVWRCCCRRKRLAKKAAKKAAQQKGGAASEGGFKSGPYAQLNDSQSTASLVMQPMRGSTVDFEEDYSHGGKDTFARSR</sequence>
<reference evidence="8" key="1">
    <citation type="journal article" date="2020" name="New Phytol.">
        <title>Comparative genomics reveals dynamic genome evolution in host specialist ectomycorrhizal fungi.</title>
        <authorList>
            <person name="Lofgren L.A."/>
            <person name="Nguyen N.H."/>
            <person name="Vilgalys R."/>
            <person name="Ruytinx J."/>
            <person name="Liao H.L."/>
            <person name="Branco S."/>
            <person name="Kuo A."/>
            <person name="LaButti K."/>
            <person name="Lipzen A."/>
            <person name="Andreopoulos W."/>
            <person name="Pangilinan J."/>
            <person name="Riley R."/>
            <person name="Hundley H."/>
            <person name="Na H."/>
            <person name="Barry K."/>
            <person name="Grigoriev I.V."/>
            <person name="Stajich J.E."/>
            <person name="Kennedy P.G."/>
        </authorList>
    </citation>
    <scope>NUCLEOTIDE SEQUENCE</scope>
    <source>
        <strain evidence="8">DOB743</strain>
    </source>
</reference>
<keyword evidence="2 3" id="KW-0064">Aspartyl protease</keyword>
<evidence type="ECO:0000256" key="5">
    <source>
        <dbReference type="SAM" id="Phobius"/>
    </source>
</evidence>
<keyword evidence="5" id="KW-0472">Membrane</keyword>
<dbReference type="InterPro" id="IPR033121">
    <property type="entry name" value="PEPTIDASE_A1"/>
</dbReference>
<feature type="chain" id="PRO_5040288435" evidence="6">
    <location>
        <begin position="21"/>
        <end position="554"/>
    </location>
</feature>
<dbReference type="PANTHER" id="PTHR47966">
    <property type="entry name" value="BETA-SITE APP-CLEAVING ENZYME, ISOFORM A-RELATED"/>
    <property type="match status" value="1"/>
</dbReference>
<evidence type="ECO:0000256" key="6">
    <source>
        <dbReference type="SAM" id="SignalP"/>
    </source>
</evidence>
<dbReference type="GO" id="GO:0006508">
    <property type="term" value="P:proteolysis"/>
    <property type="evidence" value="ECO:0007669"/>
    <property type="project" value="UniProtKB-KW"/>
</dbReference>
<proteinExistence type="inferred from homology"/>
<dbReference type="InterPro" id="IPR021109">
    <property type="entry name" value="Peptidase_aspartic_dom_sf"/>
</dbReference>
<evidence type="ECO:0000256" key="1">
    <source>
        <dbReference type="ARBA" id="ARBA00007447"/>
    </source>
</evidence>
<evidence type="ECO:0000256" key="3">
    <source>
        <dbReference type="RuleBase" id="RU000454"/>
    </source>
</evidence>
<gene>
    <name evidence="8" type="ORF">EV702DRAFT_724289</name>
</gene>
<feature type="domain" description="Peptidase A1" evidence="7">
    <location>
        <begin position="60"/>
        <end position="391"/>
    </location>
</feature>
<dbReference type="CDD" id="cd05471">
    <property type="entry name" value="pepsin_like"/>
    <property type="match status" value="1"/>
</dbReference>
<dbReference type="InterPro" id="IPR001461">
    <property type="entry name" value="Aspartic_peptidase_A1"/>
</dbReference>
<evidence type="ECO:0000313" key="8">
    <source>
        <dbReference type="EMBL" id="KAG1780515.1"/>
    </source>
</evidence>
<dbReference type="InterPro" id="IPR034164">
    <property type="entry name" value="Pepsin-like_dom"/>
</dbReference>
<dbReference type="PROSITE" id="PS51767">
    <property type="entry name" value="PEPTIDASE_A1"/>
    <property type="match status" value="1"/>
</dbReference>
<dbReference type="Proteomes" id="UP000714275">
    <property type="component" value="Unassembled WGS sequence"/>
</dbReference>
<dbReference type="InterPro" id="IPR001969">
    <property type="entry name" value="Aspartic_peptidase_AS"/>
</dbReference>
<feature type="signal peptide" evidence="6">
    <location>
        <begin position="1"/>
        <end position="20"/>
    </location>
</feature>
<accession>A0A9P7A2E0</accession>
<keyword evidence="3" id="KW-0378">Hydrolase</keyword>
<evidence type="ECO:0000313" key="9">
    <source>
        <dbReference type="Proteomes" id="UP000714275"/>
    </source>
</evidence>
<keyword evidence="9" id="KW-1185">Reference proteome</keyword>
<dbReference type="GO" id="GO:0004190">
    <property type="term" value="F:aspartic-type endopeptidase activity"/>
    <property type="evidence" value="ECO:0007669"/>
    <property type="project" value="UniProtKB-KW"/>
</dbReference>
<dbReference type="EMBL" id="JABBWD010000008">
    <property type="protein sequence ID" value="KAG1780515.1"/>
    <property type="molecule type" value="Genomic_DNA"/>
</dbReference>
<dbReference type="AlphaFoldDB" id="A0A9P7A2E0"/>
<comment type="caution">
    <text evidence="8">The sequence shown here is derived from an EMBL/GenBank/DDBJ whole genome shotgun (WGS) entry which is preliminary data.</text>
</comment>
<keyword evidence="3" id="KW-0645">Protease</keyword>
<protein>
    <submittedName>
        <fullName evidence="8">Aspartic peptidase domain-containing protein</fullName>
    </submittedName>
</protein>
<dbReference type="PROSITE" id="PS00141">
    <property type="entry name" value="ASP_PROTEASE"/>
    <property type="match status" value="1"/>
</dbReference>
<feature type="transmembrane region" description="Helical" evidence="5">
    <location>
        <begin position="459"/>
        <end position="479"/>
    </location>
</feature>
<name>A0A9P7A2E0_9AGAM</name>
<organism evidence="8 9">
    <name type="scientific">Suillus placidus</name>
    <dbReference type="NCBI Taxonomy" id="48579"/>
    <lineage>
        <taxon>Eukaryota</taxon>
        <taxon>Fungi</taxon>
        <taxon>Dikarya</taxon>
        <taxon>Basidiomycota</taxon>
        <taxon>Agaricomycotina</taxon>
        <taxon>Agaricomycetes</taxon>
        <taxon>Agaricomycetidae</taxon>
        <taxon>Boletales</taxon>
        <taxon>Suillineae</taxon>
        <taxon>Suillaceae</taxon>
        <taxon>Suillus</taxon>
    </lineage>
</organism>
<evidence type="ECO:0000259" key="7">
    <source>
        <dbReference type="PROSITE" id="PS51767"/>
    </source>
</evidence>
<dbReference type="Pfam" id="PF00026">
    <property type="entry name" value="Asp"/>
    <property type="match status" value="2"/>
</dbReference>
<feature type="region of interest" description="Disordered" evidence="4">
    <location>
        <begin position="496"/>
        <end position="517"/>
    </location>
</feature>
<keyword evidence="5" id="KW-0812">Transmembrane</keyword>
<comment type="similarity">
    <text evidence="1 3">Belongs to the peptidase A1 family.</text>
</comment>
<evidence type="ECO:0000256" key="4">
    <source>
        <dbReference type="SAM" id="MobiDB-lite"/>
    </source>
</evidence>
<dbReference type="OrthoDB" id="15189at2759"/>
<keyword evidence="5" id="KW-1133">Transmembrane helix</keyword>
<evidence type="ECO:0000256" key="2">
    <source>
        <dbReference type="ARBA" id="ARBA00022750"/>
    </source>
</evidence>
<dbReference type="PANTHER" id="PTHR47966:SF57">
    <property type="entry name" value="PEPTIDASE A1 DOMAIN-CONTAINING PROTEIN"/>
    <property type="match status" value="1"/>
</dbReference>
<dbReference type="Gene3D" id="2.40.70.10">
    <property type="entry name" value="Acid Proteases"/>
    <property type="match status" value="2"/>
</dbReference>
<dbReference type="PRINTS" id="PR00792">
    <property type="entry name" value="PEPSIN"/>
</dbReference>
<keyword evidence="6" id="KW-0732">Signal</keyword>